<keyword evidence="1" id="KW-0472">Membrane</keyword>
<dbReference type="Proteomes" id="UP000255265">
    <property type="component" value="Unassembled WGS sequence"/>
</dbReference>
<feature type="transmembrane region" description="Helical" evidence="1">
    <location>
        <begin position="183"/>
        <end position="203"/>
    </location>
</feature>
<evidence type="ECO:0000259" key="2">
    <source>
        <dbReference type="Pfam" id="PF09850"/>
    </source>
</evidence>
<name>A0A370FR31_9BURK</name>
<dbReference type="InterPro" id="IPR038522">
    <property type="entry name" value="T4/T6SS_DotU_sf"/>
</dbReference>
<dbReference type="Gene3D" id="1.25.40.590">
    <property type="entry name" value="Type IV / VI secretion system, DotU"/>
    <property type="match status" value="1"/>
</dbReference>
<keyword evidence="4" id="KW-1185">Reference proteome</keyword>
<gene>
    <name evidence="3" type="ORF">DFR41_1011261</name>
</gene>
<organism evidence="3 4">
    <name type="scientific">Pseudacidovorax intermedius</name>
    <dbReference type="NCBI Taxonomy" id="433924"/>
    <lineage>
        <taxon>Bacteria</taxon>
        <taxon>Pseudomonadati</taxon>
        <taxon>Pseudomonadota</taxon>
        <taxon>Betaproteobacteria</taxon>
        <taxon>Burkholderiales</taxon>
        <taxon>Comamonadaceae</taxon>
        <taxon>Pseudacidovorax</taxon>
    </lineage>
</organism>
<accession>A0A370FR31</accession>
<dbReference type="PANTHER" id="PTHR38033">
    <property type="entry name" value="MEMBRANE PROTEIN-RELATED"/>
    <property type="match status" value="1"/>
</dbReference>
<dbReference type="InterPro" id="IPR017732">
    <property type="entry name" value="T4/T6SS_DotU"/>
</dbReference>
<dbReference type="PANTHER" id="PTHR38033:SF1">
    <property type="entry name" value="DOTU FAMILY TYPE IV_VI SECRETION SYSTEM PROTEIN"/>
    <property type="match status" value="1"/>
</dbReference>
<keyword evidence="1" id="KW-1133">Transmembrane helix</keyword>
<dbReference type="OrthoDB" id="9791419at2"/>
<evidence type="ECO:0000313" key="4">
    <source>
        <dbReference type="Proteomes" id="UP000255265"/>
    </source>
</evidence>
<protein>
    <submittedName>
        <fullName evidence="3">Type IV/VI secretion system ImpK/VasF family protein</fullName>
    </submittedName>
</protein>
<dbReference type="RefSeq" id="WP_114802062.1">
    <property type="nucleotide sequence ID" value="NZ_QQAV01000001.1"/>
</dbReference>
<feature type="domain" description="Type IV / VI secretion system DotU" evidence="2">
    <location>
        <begin position="4"/>
        <end position="196"/>
    </location>
</feature>
<evidence type="ECO:0000313" key="3">
    <source>
        <dbReference type="EMBL" id="RDI29505.1"/>
    </source>
</evidence>
<reference evidence="3 4" key="1">
    <citation type="submission" date="2018-07" db="EMBL/GenBank/DDBJ databases">
        <title>Genomic Encyclopedia of Type Strains, Phase IV (KMG-IV): sequencing the most valuable type-strain genomes for metagenomic binning, comparative biology and taxonomic classification.</title>
        <authorList>
            <person name="Goeker M."/>
        </authorList>
    </citation>
    <scope>NUCLEOTIDE SEQUENCE [LARGE SCALE GENOMIC DNA]</scope>
    <source>
        <strain evidence="3 4">DSM 21352</strain>
    </source>
</reference>
<comment type="caution">
    <text evidence="3">The sequence shown here is derived from an EMBL/GenBank/DDBJ whole genome shotgun (WGS) entry which is preliminary data.</text>
</comment>
<dbReference type="AlphaFoldDB" id="A0A370FR31"/>
<evidence type="ECO:0000256" key="1">
    <source>
        <dbReference type="SAM" id="Phobius"/>
    </source>
</evidence>
<keyword evidence="1" id="KW-0812">Transmembrane</keyword>
<proteinExistence type="predicted"/>
<sequence>MPRLFDFYAPLFSLGLALQAQDAAMREPGQASRLAREQLMRARMQALDAGHSLAQVESAAFAVVAWLDEVLARLPGAPADTLQLVLFNSTTAGTEFFHHLAVLGPHDAEVREVYWYALALGFHGQYHFERGQGAGVLARLKALHAAQLPLAPIRPSAWGAWASVPGPPLAAAPRAHDLQPWRIAALAAAMVALALACVVLPFVEG</sequence>
<dbReference type="Pfam" id="PF09850">
    <property type="entry name" value="DotU"/>
    <property type="match status" value="1"/>
</dbReference>
<dbReference type="EMBL" id="QQAV01000001">
    <property type="protein sequence ID" value="RDI29505.1"/>
    <property type="molecule type" value="Genomic_DNA"/>
</dbReference>